<dbReference type="AlphaFoldDB" id="X0XNF9"/>
<evidence type="ECO:0000313" key="2">
    <source>
        <dbReference type="EMBL" id="GAG44730.1"/>
    </source>
</evidence>
<feature type="compositionally biased region" description="Acidic residues" evidence="1">
    <location>
        <begin position="119"/>
        <end position="128"/>
    </location>
</feature>
<feature type="non-terminal residue" evidence="2">
    <location>
        <position position="205"/>
    </location>
</feature>
<name>X0XNF9_9ZZZZ</name>
<feature type="region of interest" description="Disordered" evidence="1">
    <location>
        <begin position="53"/>
        <end position="156"/>
    </location>
</feature>
<comment type="caution">
    <text evidence="2">The sequence shown here is derived from an EMBL/GenBank/DDBJ whole genome shotgun (WGS) entry which is preliminary data.</text>
</comment>
<feature type="compositionally biased region" description="Acidic residues" evidence="1">
    <location>
        <begin position="61"/>
        <end position="70"/>
    </location>
</feature>
<dbReference type="EMBL" id="BARS01055340">
    <property type="protein sequence ID" value="GAG44730.1"/>
    <property type="molecule type" value="Genomic_DNA"/>
</dbReference>
<accession>X0XNF9</accession>
<feature type="compositionally biased region" description="Acidic residues" evidence="1">
    <location>
        <begin position="19"/>
        <end position="36"/>
    </location>
</feature>
<feature type="compositionally biased region" description="Acidic residues" evidence="1">
    <location>
        <begin position="136"/>
        <end position="152"/>
    </location>
</feature>
<evidence type="ECO:0000256" key="1">
    <source>
        <dbReference type="SAM" id="MobiDB-lite"/>
    </source>
</evidence>
<organism evidence="2">
    <name type="scientific">marine sediment metagenome</name>
    <dbReference type="NCBI Taxonomy" id="412755"/>
    <lineage>
        <taxon>unclassified sequences</taxon>
        <taxon>metagenomes</taxon>
        <taxon>ecological metagenomes</taxon>
    </lineage>
</organism>
<feature type="region of interest" description="Disordered" evidence="1">
    <location>
        <begin position="1"/>
        <end position="40"/>
    </location>
</feature>
<proteinExistence type="predicted"/>
<gene>
    <name evidence="2" type="ORF">S01H1_81725</name>
</gene>
<sequence length="205" mass="21105">DDTDGLTHAQEYAAGTDPCDPDTDGDTVLDGVDTDPLDPLVCQDLDSDSCDDCSVLGLPDTSDDGTDTDSDGLCNTGDPDDDNDTVLDGVDTDPLDPLVCQDLDSDTCDDCSVLGLPDTSDDGTDTDSDGLCNTGDPDDDNDTVLDGVDADPLDPYVCQDLDSDSCDDCSVLGAPDPSNDGTDTDSDGLCNTGDPDDDNDALPDT</sequence>
<feature type="compositionally biased region" description="Acidic residues" evidence="1">
    <location>
        <begin position="194"/>
        <end position="205"/>
    </location>
</feature>
<reference evidence="2" key="1">
    <citation type="journal article" date="2014" name="Front. Microbiol.">
        <title>High frequency of phylogenetically diverse reductive dehalogenase-homologous genes in deep subseafloor sedimentary metagenomes.</title>
        <authorList>
            <person name="Kawai M."/>
            <person name="Futagami T."/>
            <person name="Toyoda A."/>
            <person name="Takaki Y."/>
            <person name="Nishi S."/>
            <person name="Hori S."/>
            <person name="Arai W."/>
            <person name="Tsubouchi T."/>
            <person name="Morono Y."/>
            <person name="Uchiyama I."/>
            <person name="Ito T."/>
            <person name="Fujiyama A."/>
            <person name="Inagaki F."/>
            <person name="Takami H."/>
        </authorList>
    </citation>
    <scope>NUCLEOTIDE SEQUENCE</scope>
    <source>
        <strain evidence="2">Expedition CK06-06</strain>
    </source>
</reference>
<feature type="compositionally biased region" description="Acidic residues" evidence="1">
    <location>
        <begin position="78"/>
        <end position="94"/>
    </location>
</feature>
<feature type="non-terminal residue" evidence="2">
    <location>
        <position position="1"/>
    </location>
</feature>
<protein>
    <recommendedName>
        <fullName evidence="3">Cartilage oligomeric matrix protein</fullName>
    </recommendedName>
</protein>
<feature type="region of interest" description="Disordered" evidence="1">
    <location>
        <begin position="168"/>
        <end position="205"/>
    </location>
</feature>
<evidence type="ECO:0008006" key="3">
    <source>
        <dbReference type="Google" id="ProtNLM"/>
    </source>
</evidence>